<comment type="caution">
    <text evidence="2">Lacks conserved residue(s) required for the propagation of feature annotation.</text>
</comment>
<evidence type="ECO:0000256" key="2">
    <source>
        <dbReference type="PROSITE-ProRule" id="PRU00706"/>
    </source>
</evidence>
<dbReference type="PANTHER" id="PTHR46161">
    <property type="entry name" value="NUCLEOSIDE DIPHOSPHATE KINASE"/>
    <property type="match status" value="1"/>
</dbReference>
<evidence type="ECO:0000313" key="6">
    <source>
        <dbReference type="Proteomes" id="UP001497644"/>
    </source>
</evidence>
<dbReference type="InterPro" id="IPR007858">
    <property type="entry name" value="Dpy-30_motif"/>
</dbReference>
<dbReference type="GO" id="GO:0004550">
    <property type="term" value="F:nucleoside diphosphate kinase activity"/>
    <property type="evidence" value="ECO:0007669"/>
    <property type="project" value="InterPro"/>
</dbReference>
<dbReference type="InterPro" id="IPR036850">
    <property type="entry name" value="NDK-like_dom_sf"/>
</dbReference>
<dbReference type="SMART" id="SM00562">
    <property type="entry name" value="NDK"/>
    <property type="match status" value="1"/>
</dbReference>
<dbReference type="EMBL" id="OZ034824">
    <property type="protein sequence ID" value="CAL1673712.1"/>
    <property type="molecule type" value="Genomic_DNA"/>
</dbReference>
<accession>A0AAV2N2D9</accession>
<dbReference type="SUPFAM" id="SSF54919">
    <property type="entry name" value="Nucleoside diphosphate kinase, NDK"/>
    <property type="match status" value="1"/>
</dbReference>
<evidence type="ECO:0000259" key="4">
    <source>
        <dbReference type="SMART" id="SM00562"/>
    </source>
</evidence>
<gene>
    <name evidence="5" type="ORF">LPLAT_LOCUS536</name>
</gene>
<dbReference type="GO" id="GO:0003341">
    <property type="term" value="P:cilium movement"/>
    <property type="evidence" value="ECO:0007669"/>
    <property type="project" value="TreeGrafter"/>
</dbReference>
<dbReference type="Gene3D" id="3.30.70.141">
    <property type="entry name" value="Nucleoside diphosphate kinase-like domain"/>
    <property type="match status" value="1"/>
</dbReference>
<dbReference type="GO" id="GO:0006241">
    <property type="term" value="P:CTP biosynthetic process"/>
    <property type="evidence" value="ECO:0007669"/>
    <property type="project" value="InterPro"/>
</dbReference>
<evidence type="ECO:0000256" key="1">
    <source>
        <dbReference type="ARBA" id="ARBA00008142"/>
    </source>
</evidence>
<proteinExistence type="inferred from homology"/>
<evidence type="ECO:0000256" key="3">
    <source>
        <dbReference type="RuleBase" id="RU004011"/>
    </source>
</evidence>
<dbReference type="AlphaFoldDB" id="A0AAV2N2D9"/>
<dbReference type="Proteomes" id="UP001497644">
    <property type="component" value="Chromosome 1"/>
</dbReference>
<dbReference type="GO" id="GO:0006228">
    <property type="term" value="P:UTP biosynthetic process"/>
    <property type="evidence" value="ECO:0007669"/>
    <property type="project" value="InterPro"/>
</dbReference>
<dbReference type="InterPro" id="IPR034907">
    <property type="entry name" value="NDK-like_dom"/>
</dbReference>
<organism evidence="5 6">
    <name type="scientific">Lasius platythorax</name>
    <dbReference type="NCBI Taxonomy" id="488582"/>
    <lineage>
        <taxon>Eukaryota</taxon>
        <taxon>Metazoa</taxon>
        <taxon>Ecdysozoa</taxon>
        <taxon>Arthropoda</taxon>
        <taxon>Hexapoda</taxon>
        <taxon>Insecta</taxon>
        <taxon>Pterygota</taxon>
        <taxon>Neoptera</taxon>
        <taxon>Endopterygota</taxon>
        <taxon>Hymenoptera</taxon>
        <taxon>Apocrita</taxon>
        <taxon>Aculeata</taxon>
        <taxon>Formicoidea</taxon>
        <taxon>Formicidae</taxon>
        <taxon>Formicinae</taxon>
        <taxon>Lasius</taxon>
        <taxon>Lasius</taxon>
    </lineage>
</organism>
<dbReference type="PROSITE" id="PS51374">
    <property type="entry name" value="NDPK_LIKE"/>
    <property type="match status" value="1"/>
</dbReference>
<dbReference type="Gene3D" id="1.20.890.10">
    <property type="entry name" value="cAMP-dependent protein kinase regulatory subunit, dimerization-anchoring domain"/>
    <property type="match status" value="1"/>
</dbReference>
<feature type="domain" description="Nucleoside diphosphate kinase-like" evidence="4">
    <location>
        <begin position="124"/>
        <end position="265"/>
    </location>
</feature>
<comment type="similarity">
    <text evidence="1 2 3">Belongs to the NDK family.</text>
</comment>
<dbReference type="GO" id="GO:1902176">
    <property type="term" value="P:negative regulation of oxidative stress-induced intrinsic apoptotic signaling pathway"/>
    <property type="evidence" value="ECO:0007669"/>
    <property type="project" value="TreeGrafter"/>
</dbReference>
<keyword evidence="6" id="KW-1185">Reference proteome</keyword>
<sequence length="326" mass="37178">MCNCPQNLADDKTVGKIGPEIVTIFSKCFTSYRPGKDILEHTIPSNSNCMSINFVQSDSSDTTCDSAKRSSSSTESSSESSRLYKFICPTECDYSGEEEGFKLPAVCFDTDKIAKTVEKEEPEVEYTLAIIKPEAVIYRTEIERRIYTEGFEICQTRWLQLTPEQVSEFYNDHFSELSFPRLVAYMSSGSIVVFVLAKQNAVEEWKRIIGPATVIEARLYFPDSIRAKYGRRGDDSCKNAVHGSNNRKQAEKEIHFFFPEFITEPLLRNEMAEDFLWENINPILVEGLTLCCKHRPTDPVLWLAHWLILNNPNKPKLPEDLALIPT</sequence>
<dbReference type="Pfam" id="PF00334">
    <property type="entry name" value="NDK"/>
    <property type="match status" value="1"/>
</dbReference>
<protein>
    <recommendedName>
        <fullName evidence="4">Nucleoside diphosphate kinase-like domain-containing protein</fullName>
    </recommendedName>
</protein>
<dbReference type="CDD" id="cd22970">
    <property type="entry name" value="DD_NDKH5-like"/>
    <property type="match status" value="1"/>
</dbReference>
<reference evidence="5 6" key="1">
    <citation type="submission" date="2024-04" db="EMBL/GenBank/DDBJ databases">
        <authorList>
            <consortium name="Molecular Ecology Group"/>
        </authorList>
    </citation>
    <scope>NUCLEOTIDE SEQUENCE [LARGE SCALE GENOMIC DNA]</scope>
</reference>
<dbReference type="PRINTS" id="PR01243">
    <property type="entry name" value="NUCDPKINASE"/>
</dbReference>
<dbReference type="GO" id="GO:0006183">
    <property type="term" value="P:GTP biosynthetic process"/>
    <property type="evidence" value="ECO:0007669"/>
    <property type="project" value="InterPro"/>
</dbReference>
<evidence type="ECO:0000313" key="5">
    <source>
        <dbReference type="EMBL" id="CAL1673712.1"/>
    </source>
</evidence>
<dbReference type="PANTHER" id="PTHR46161:SF1">
    <property type="entry name" value="NUCLEOSIDE DIPHOSPHATE KINASE HOMOLOG 5"/>
    <property type="match status" value="1"/>
</dbReference>
<dbReference type="GO" id="GO:0005929">
    <property type="term" value="C:cilium"/>
    <property type="evidence" value="ECO:0007669"/>
    <property type="project" value="TreeGrafter"/>
</dbReference>
<name>A0AAV2N2D9_9HYME</name>
<dbReference type="Pfam" id="PF05186">
    <property type="entry name" value="Dpy-30"/>
    <property type="match status" value="1"/>
</dbReference>
<dbReference type="InterPro" id="IPR001564">
    <property type="entry name" value="Nucleoside_diP_kinase"/>
</dbReference>